<name>A0A0M2RD43_9PROT</name>
<organism evidence="2 3">
    <name type="scientific">Kiloniella litopenaei</name>
    <dbReference type="NCBI Taxonomy" id="1549748"/>
    <lineage>
        <taxon>Bacteria</taxon>
        <taxon>Pseudomonadati</taxon>
        <taxon>Pseudomonadota</taxon>
        <taxon>Alphaproteobacteria</taxon>
        <taxon>Rhodospirillales</taxon>
        <taxon>Kiloniellaceae</taxon>
        <taxon>Kiloniella</taxon>
    </lineage>
</organism>
<keyword evidence="1" id="KW-1133">Transmembrane helix</keyword>
<evidence type="ECO:0000313" key="2">
    <source>
        <dbReference type="EMBL" id="KKJ78369.1"/>
    </source>
</evidence>
<keyword evidence="1" id="KW-0472">Membrane</keyword>
<protein>
    <submittedName>
        <fullName evidence="2">Uncharacterized protein</fullName>
    </submittedName>
</protein>
<evidence type="ECO:0000313" key="3">
    <source>
        <dbReference type="Proteomes" id="UP000034491"/>
    </source>
</evidence>
<sequence length="88" mass="9386">MTGMDDESVFVMSYSKAVKLSGFFLVFLNTAQPAHAYLDPGTGSIIIQSIIGGIAAAATFGALYWAKVKAFFNSILHKETTDSSSDSK</sequence>
<proteinExistence type="predicted"/>
<dbReference type="STRING" id="1549748.WH95_03500"/>
<dbReference type="Proteomes" id="UP000034491">
    <property type="component" value="Unassembled WGS sequence"/>
</dbReference>
<accession>A0A0M2RD43</accession>
<reference evidence="2 3" key="1">
    <citation type="submission" date="2015-03" db="EMBL/GenBank/DDBJ databases">
        <title>Genome sequence of Kiloniella sp. P1-1, isolated from the gut microflora of Pacific white shrimp, Penaeus vannamei.</title>
        <authorList>
            <person name="Shao Z."/>
            <person name="Wang L."/>
            <person name="Li X."/>
        </authorList>
    </citation>
    <scope>NUCLEOTIDE SEQUENCE [LARGE SCALE GENOMIC DNA]</scope>
    <source>
        <strain evidence="2 3">P1-1</strain>
    </source>
</reference>
<gene>
    <name evidence="2" type="ORF">WH95_03500</name>
</gene>
<feature type="transmembrane region" description="Helical" evidence="1">
    <location>
        <begin position="46"/>
        <end position="66"/>
    </location>
</feature>
<keyword evidence="1" id="KW-0812">Transmembrane</keyword>
<comment type="caution">
    <text evidence="2">The sequence shown here is derived from an EMBL/GenBank/DDBJ whole genome shotgun (WGS) entry which is preliminary data.</text>
</comment>
<dbReference type="AlphaFoldDB" id="A0A0M2RD43"/>
<dbReference type="EMBL" id="LANI01000002">
    <property type="protein sequence ID" value="KKJ78369.1"/>
    <property type="molecule type" value="Genomic_DNA"/>
</dbReference>
<dbReference type="RefSeq" id="WP_046502899.1">
    <property type="nucleotide sequence ID" value="NZ_LANI01000002.1"/>
</dbReference>
<keyword evidence="3" id="KW-1185">Reference proteome</keyword>
<evidence type="ECO:0000256" key="1">
    <source>
        <dbReference type="SAM" id="Phobius"/>
    </source>
</evidence>